<evidence type="ECO:0000313" key="9">
    <source>
        <dbReference type="EMBL" id="CAD7572531.1"/>
    </source>
</evidence>
<dbReference type="InterPro" id="IPR005576">
    <property type="entry name" value="Rpb7-like_N"/>
</dbReference>
<dbReference type="PANTHER" id="PTHR12709">
    <property type="entry name" value="DNA-DIRECTED RNA POLYMERASE II, III"/>
    <property type="match status" value="1"/>
</dbReference>
<dbReference type="InterPro" id="IPR045113">
    <property type="entry name" value="Rpb7-like"/>
</dbReference>
<keyword evidence="3" id="KW-0240">DNA-directed RNA polymerase</keyword>
<feature type="domain" description="RNA polymerase Rpb7-like N-terminal" evidence="7">
    <location>
        <begin position="9"/>
        <end position="64"/>
    </location>
</feature>
<dbReference type="Gene3D" id="3.30.1490.120">
    <property type="entry name" value="RNA polymerase Rpb7-like, N-terminal domain"/>
    <property type="match status" value="1"/>
</dbReference>
<gene>
    <name evidence="9" type="ORF">TCMB3V08_LOCUS5177</name>
</gene>
<dbReference type="Gene3D" id="2.40.50.140">
    <property type="entry name" value="Nucleic acid-binding proteins"/>
    <property type="match status" value="1"/>
</dbReference>
<comment type="subcellular location">
    <subcellularLocation>
        <location evidence="1">Nucleus</location>
    </subcellularLocation>
</comment>
<dbReference type="InterPro" id="IPR036898">
    <property type="entry name" value="RNA_pol_Rpb7-like_N_sf"/>
</dbReference>
<dbReference type="EMBL" id="OE181081">
    <property type="protein sequence ID" value="CAD7572531.1"/>
    <property type="molecule type" value="Genomic_DNA"/>
</dbReference>
<evidence type="ECO:0000259" key="7">
    <source>
        <dbReference type="Pfam" id="PF03876"/>
    </source>
</evidence>
<protein>
    <submittedName>
        <fullName evidence="9">(California timema) hypothetical protein</fullName>
    </submittedName>
</protein>
<dbReference type="CDD" id="cd04330">
    <property type="entry name" value="RNAP_III_Rpc25_N"/>
    <property type="match status" value="1"/>
</dbReference>
<dbReference type="InterPro" id="IPR012340">
    <property type="entry name" value="NA-bd_OB-fold"/>
</dbReference>
<name>A0A7R9J4M7_TIMCA</name>
<feature type="domain" description="RNA polymerase III subunit Rpc25" evidence="8">
    <location>
        <begin position="142"/>
        <end position="235"/>
    </location>
</feature>
<dbReference type="SUPFAM" id="SSF88798">
    <property type="entry name" value="N-terminal, heterodimerisation domain of RBP7 (RpoE)"/>
    <property type="match status" value="1"/>
</dbReference>
<feature type="region of interest" description="Disordered" evidence="6">
    <location>
        <begin position="200"/>
        <end position="223"/>
    </location>
</feature>
<dbReference type="AlphaFoldDB" id="A0A7R9J4M7"/>
<evidence type="ECO:0000256" key="6">
    <source>
        <dbReference type="SAM" id="MobiDB-lite"/>
    </source>
</evidence>
<evidence type="ECO:0000256" key="5">
    <source>
        <dbReference type="ARBA" id="ARBA00023242"/>
    </source>
</evidence>
<comment type="similarity">
    <text evidence="2">Belongs to the eukaryotic RPB7/RPC8 RNA polymerase subunit family.</text>
</comment>
<evidence type="ECO:0000256" key="3">
    <source>
        <dbReference type="ARBA" id="ARBA00022478"/>
    </source>
</evidence>
<evidence type="ECO:0000256" key="1">
    <source>
        <dbReference type="ARBA" id="ARBA00004123"/>
    </source>
</evidence>
<organism evidence="9">
    <name type="scientific">Timema californicum</name>
    <name type="common">California timema</name>
    <name type="synonym">Walking stick</name>
    <dbReference type="NCBI Taxonomy" id="61474"/>
    <lineage>
        <taxon>Eukaryota</taxon>
        <taxon>Metazoa</taxon>
        <taxon>Ecdysozoa</taxon>
        <taxon>Arthropoda</taxon>
        <taxon>Hexapoda</taxon>
        <taxon>Insecta</taxon>
        <taxon>Pterygota</taxon>
        <taxon>Neoptera</taxon>
        <taxon>Polyneoptera</taxon>
        <taxon>Phasmatodea</taxon>
        <taxon>Timematodea</taxon>
        <taxon>Timematoidea</taxon>
        <taxon>Timematidae</taxon>
        <taxon>Timema</taxon>
    </lineage>
</organism>
<keyword evidence="5" id="KW-0539">Nucleus</keyword>
<dbReference type="InterPro" id="IPR013238">
    <property type="entry name" value="RNA_pol_III_Rbc25"/>
</dbReference>
<dbReference type="Pfam" id="PF08292">
    <property type="entry name" value="RNA_pol_Rbc25"/>
    <property type="match status" value="1"/>
</dbReference>
<evidence type="ECO:0000259" key="8">
    <source>
        <dbReference type="Pfam" id="PF08292"/>
    </source>
</evidence>
<dbReference type="PANTHER" id="PTHR12709:SF1">
    <property type="entry name" value="DNA-DIRECTED RNA POLYMERASE III SUBUNIT RPC8"/>
    <property type="match status" value="1"/>
</dbReference>
<evidence type="ECO:0000256" key="4">
    <source>
        <dbReference type="ARBA" id="ARBA00023163"/>
    </source>
</evidence>
<dbReference type="GO" id="GO:0006384">
    <property type="term" value="P:transcription initiation at RNA polymerase III promoter"/>
    <property type="evidence" value="ECO:0007669"/>
    <property type="project" value="TreeGrafter"/>
</dbReference>
<dbReference type="FunFam" id="3.30.1490.120:FF:000002">
    <property type="entry name" value="DNA-directed RNA polymerase III subunit RPC8"/>
    <property type="match status" value="1"/>
</dbReference>
<dbReference type="Pfam" id="PF03876">
    <property type="entry name" value="SHS2_Rpb7-N"/>
    <property type="match status" value="1"/>
</dbReference>
<reference evidence="9" key="1">
    <citation type="submission" date="2020-11" db="EMBL/GenBank/DDBJ databases">
        <authorList>
            <person name="Tran Van P."/>
        </authorList>
    </citation>
    <scope>NUCLEOTIDE SEQUENCE</scope>
</reference>
<accession>A0A7R9J4M7</accession>
<sequence length="258" mass="28843">MFVLAEMKHVIRTPPWLFKMKLNDAIAEELNQKLANKVVLNVGLCIALHDIVSLEDSYIFPGDGAAHTKVKFRYVVFRPFIEEMEGTSLSLTQGKVYELNGAPFTTLDRWKARVPDAGPTNNCPFYPVSPGCAMSVCVNLLPVTLGFFDDIIILPTALQHPSRFDETEQAWVWEYDTGGDKHDLFMDPGESIRFRVTAESFVETSPSGPDSSERASSDTTTEETKVPYTLTVSCNLNIGAKLCTMRHAILHIEPRSRI</sequence>
<evidence type="ECO:0000256" key="2">
    <source>
        <dbReference type="ARBA" id="ARBA00009307"/>
    </source>
</evidence>
<proteinExistence type="inferred from homology"/>
<dbReference type="GO" id="GO:0005666">
    <property type="term" value="C:RNA polymerase III complex"/>
    <property type="evidence" value="ECO:0007669"/>
    <property type="project" value="TreeGrafter"/>
</dbReference>
<keyword evidence="4" id="KW-0804">Transcription</keyword>